<dbReference type="AlphaFoldDB" id="A0A0P9MJL6"/>
<sequence length="78" mass="9121">MNQQTIQRLWLSVPGVPFAASRIDKGFVEESTATQQARNYYFSRDYSEIKGTNPQSRAEEWGQSFILTLYSRASRLWR</sequence>
<name>A0A0P9MJL6_9PSED</name>
<protein>
    <submittedName>
        <fullName evidence="4">Outer membrane porin, OprD family</fullName>
    </submittedName>
</protein>
<evidence type="ECO:0000256" key="1">
    <source>
        <dbReference type="ARBA" id="ARBA00009075"/>
    </source>
</evidence>
<comment type="caution">
    <text evidence="4">The sequence shown here is derived from an EMBL/GenBank/DDBJ whole genome shotgun (WGS) entry which is preliminary data.</text>
</comment>
<evidence type="ECO:0000313" key="4">
    <source>
        <dbReference type="EMBL" id="KPW84473.1"/>
    </source>
</evidence>
<dbReference type="InterPro" id="IPR005318">
    <property type="entry name" value="OM_porin_bac"/>
</dbReference>
<keyword evidence="2" id="KW-0813">Transport</keyword>
<dbReference type="Pfam" id="PF03573">
    <property type="entry name" value="OprD"/>
    <property type="match status" value="1"/>
</dbReference>
<dbReference type="InterPro" id="IPR023614">
    <property type="entry name" value="Porin_dom_sf"/>
</dbReference>
<reference evidence="4 5" key="1">
    <citation type="submission" date="2015-09" db="EMBL/GenBank/DDBJ databases">
        <title>Genome announcement of multiple Pseudomonas syringae strains.</title>
        <authorList>
            <person name="Thakur S."/>
            <person name="Wang P.W."/>
            <person name="Gong Y."/>
            <person name="Weir B.S."/>
            <person name="Guttman D.S."/>
        </authorList>
    </citation>
    <scope>NUCLEOTIDE SEQUENCE [LARGE SCALE GENOMIC DNA]</scope>
    <source>
        <strain evidence="4 5">ICMP17001</strain>
    </source>
</reference>
<organism evidence="4 5">
    <name type="scientific">Pseudomonas syringae pv. coryli</name>
    <dbReference type="NCBI Taxonomy" id="317659"/>
    <lineage>
        <taxon>Bacteria</taxon>
        <taxon>Pseudomonadati</taxon>
        <taxon>Pseudomonadota</taxon>
        <taxon>Gammaproteobacteria</taxon>
        <taxon>Pseudomonadales</taxon>
        <taxon>Pseudomonadaceae</taxon>
        <taxon>Pseudomonas</taxon>
    </lineage>
</organism>
<dbReference type="Gene3D" id="2.40.160.10">
    <property type="entry name" value="Porin"/>
    <property type="match status" value="1"/>
</dbReference>
<dbReference type="EMBL" id="LJQC01001122">
    <property type="protein sequence ID" value="KPW84473.1"/>
    <property type="molecule type" value="Genomic_DNA"/>
</dbReference>
<comment type="similarity">
    <text evidence="1">Belongs to the outer membrane porin (Opr) (TC 1.B.25) family.</text>
</comment>
<proteinExistence type="inferred from homology"/>
<evidence type="ECO:0000256" key="2">
    <source>
        <dbReference type="ARBA" id="ARBA00022448"/>
    </source>
</evidence>
<gene>
    <name evidence="4" type="ORF">ALO75_01582</name>
</gene>
<dbReference type="GO" id="GO:0016020">
    <property type="term" value="C:membrane"/>
    <property type="evidence" value="ECO:0007669"/>
    <property type="project" value="InterPro"/>
</dbReference>
<accession>A0A0P9MJL6</accession>
<keyword evidence="5" id="KW-1185">Reference proteome</keyword>
<evidence type="ECO:0000313" key="5">
    <source>
        <dbReference type="Proteomes" id="UP000051335"/>
    </source>
</evidence>
<dbReference type="PATRIC" id="fig|317659.3.peg.2467"/>
<dbReference type="Proteomes" id="UP000051335">
    <property type="component" value="Unassembled WGS sequence"/>
</dbReference>
<evidence type="ECO:0000256" key="3">
    <source>
        <dbReference type="ARBA" id="ARBA00022729"/>
    </source>
</evidence>
<keyword evidence="3" id="KW-0732">Signal</keyword>